<dbReference type="InterPro" id="IPR017520">
    <property type="entry name" value="CHP03086"/>
</dbReference>
<dbReference type="NCBIfam" id="TIGR03086">
    <property type="entry name" value="TIGR03086 family metal-binding protein"/>
    <property type="match status" value="1"/>
</dbReference>
<dbReference type="Gene3D" id="1.20.120.450">
    <property type="entry name" value="dinb family like domain"/>
    <property type="match status" value="1"/>
</dbReference>
<name>A0ABP8PD56_9NOCA</name>
<keyword evidence="3" id="KW-1185">Reference proteome</keyword>
<dbReference type="Proteomes" id="UP001501183">
    <property type="component" value="Unassembled WGS sequence"/>
</dbReference>
<dbReference type="InterPro" id="IPR017517">
    <property type="entry name" value="Maleyloyr_isom"/>
</dbReference>
<gene>
    <name evidence="2" type="ORF">GCM10023094_38350</name>
</gene>
<dbReference type="EMBL" id="BAABFB010000059">
    <property type="protein sequence ID" value="GAA4484697.1"/>
    <property type="molecule type" value="Genomic_DNA"/>
</dbReference>
<proteinExistence type="predicted"/>
<dbReference type="RefSeq" id="WP_345348644.1">
    <property type="nucleotide sequence ID" value="NZ_BAABFB010000059.1"/>
</dbReference>
<organism evidence="2 3">
    <name type="scientific">Rhodococcus olei</name>
    <dbReference type="NCBI Taxonomy" id="2161675"/>
    <lineage>
        <taxon>Bacteria</taxon>
        <taxon>Bacillati</taxon>
        <taxon>Actinomycetota</taxon>
        <taxon>Actinomycetes</taxon>
        <taxon>Mycobacteriales</taxon>
        <taxon>Nocardiaceae</taxon>
        <taxon>Rhodococcus</taxon>
    </lineage>
</organism>
<dbReference type="Pfam" id="PF11716">
    <property type="entry name" value="MDMPI_N"/>
    <property type="match status" value="1"/>
</dbReference>
<sequence>MTIDHDLAPAAEQVSRLAAGVRENQLDLPTPCAQWSVADLLRHLLELTAAFTAAARKTPFPGDGSGRPAHLPPDWRTRLDAGLDALVDAWRAPAAWAGEAEAGGVTLPADVMGVVALDELFLHGWDLARATGQRFDSDPATVQGCLGFAAAMSEPAEEAGREGLYGPVVPVPSDAPDLDRLLGFAGREPRWISESRPAAGR</sequence>
<feature type="domain" description="Mycothiol-dependent maleylpyruvate isomerase metal-binding" evidence="1">
    <location>
        <begin position="7"/>
        <end position="128"/>
    </location>
</feature>
<dbReference type="InterPro" id="IPR034660">
    <property type="entry name" value="DinB/YfiT-like"/>
</dbReference>
<evidence type="ECO:0000259" key="1">
    <source>
        <dbReference type="Pfam" id="PF11716"/>
    </source>
</evidence>
<comment type="caution">
    <text evidence="2">The sequence shown here is derived from an EMBL/GenBank/DDBJ whole genome shotgun (WGS) entry which is preliminary data.</text>
</comment>
<reference evidence="3" key="1">
    <citation type="journal article" date="2019" name="Int. J. Syst. Evol. Microbiol.">
        <title>The Global Catalogue of Microorganisms (GCM) 10K type strain sequencing project: providing services to taxonomists for standard genome sequencing and annotation.</title>
        <authorList>
            <consortium name="The Broad Institute Genomics Platform"/>
            <consortium name="The Broad Institute Genome Sequencing Center for Infectious Disease"/>
            <person name="Wu L."/>
            <person name="Ma J."/>
        </authorList>
    </citation>
    <scope>NUCLEOTIDE SEQUENCE [LARGE SCALE GENOMIC DNA]</scope>
    <source>
        <strain evidence="3">JCM 32206</strain>
    </source>
</reference>
<evidence type="ECO:0000313" key="2">
    <source>
        <dbReference type="EMBL" id="GAA4484697.1"/>
    </source>
</evidence>
<evidence type="ECO:0000313" key="3">
    <source>
        <dbReference type="Proteomes" id="UP001501183"/>
    </source>
</evidence>
<accession>A0ABP8PD56</accession>
<dbReference type="InterPro" id="IPR024344">
    <property type="entry name" value="MDMPI_metal-binding"/>
</dbReference>
<dbReference type="NCBIfam" id="TIGR03083">
    <property type="entry name" value="maleylpyruvate isomerase family mycothiol-dependent enzyme"/>
    <property type="match status" value="1"/>
</dbReference>
<protein>
    <submittedName>
        <fullName evidence="2">TIGR03086 family metal-binding protein</fullName>
    </submittedName>
</protein>
<dbReference type="SUPFAM" id="SSF109854">
    <property type="entry name" value="DinB/YfiT-like putative metalloenzymes"/>
    <property type="match status" value="1"/>
</dbReference>